<dbReference type="PANTHER" id="PTHR10094">
    <property type="entry name" value="STEROL CARRIER PROTEIN 2 SCP-2 FAMILY PROTEIN"/>
    <property type="match status" value="1"/>
</dbReference>
<dbReference type="RefSeq" id="WP_122914199.1">
    <property type="nucleotide sequence ID" value="NZ_RHHT01000031.1"/>
</dbReference>
<dbReference type="GO" id="GO:0005829">
    <property type="term" value="C:cytosol"/>
    <property type="evidence" value="ECO:0007669"/>
    <property type="project" value="TreeGrafter"/>
</dbReference>
<dbReference type="Pfam" id="PF02036">
    <property type="entry name" value="SCP2"/>
    <property type="match status" value="1"/>
</dbReference>
<protein>
    <submittedName>
        <fullName evidence="2">Sterol carrier protein</fullName>
    </submittedName>
</protein>
<evidence type="ECO:0000259" key="1">
    <source>
        <dbReference type="Pfam" id="PF02036"/>
    </source>
</evidence>
<dbReference type="Proteomes" id="UP000281915">
    <property type="component" value="Unassembled WGS sequence"/>
</dbReference>
<dbReference type="InterPro" id="IPR036527">
    <property type="entry name" value="SCP2_sterol-bd_dom_sf"/>
</dbReference>
<dbReference type="AlphaFoldDB" id="A0A3M8CP56"/>
<evidence type="ECO:0000313" key="2">
    <source>
        <dbReference type="EMBL" id="RNB77448.1"/>
    </source>
</evidence>
<dbReference type="InterPro" id="IPR003033">
    <property type="entry name" value="SCP2_sterol-bd_dom"/>
</dbReference>
<feature type="domain" description="SCP2" evidence="1">
    <location>
        <begin position="10"/>
        <end position="106"/>
    </location>
</feature>
<sequence>MSVEQTLASLLEKMNSNPHGIEGMTAVYHFQLSGADGGTYQVKIENSQATYEKGATEEAGCTLELSDENFIKLVHGKLNPTTAFMMGKLKIKGAMGLSLKLQTILQTYQS</sequence>
<dbReference type="PANTHER" id="PTHR10094:SF25">
    <property type="entry name" value="SCP2 STEROL-BINDING DOMAIN-CONTAINING PROTEIN 1"/>
    <property type="match status" value="1"/>
</dbReference>
<comment type="caution">
    <text evidence="2">The sequence shown here is derived from an EMBL/GenBank/DDBJ whole genome shotgun (WGS) entry which is preliminary data.</text>
</comment>
<gene>
    <name evidence="2" type="ORF">EDM58_15855</name>
</gene>
<reference evidence="2 3" key="1">
    <citation type="submission" date="2018-10" db="EMBL/GenBank/DDBJ databases">
        <title>Phylogenomics of Brevibacillus.</title>
        <authorList>
            <person name="Dunlap C."/>
        </authorList>
    </citation>
    <scope>NUCLEOTIDE SEQUENCE [LARGE SCALE GENOMIC DNA]</scope>
    <source>
        <strain evidence="2 3">JCM 15085</strain>
    </source>
</reference>
<accession>A0A3M8CP56</accession>
<dbReference type="EMBL" id="RHHT01000031">
    <property type="protein sequence ID" value="RNB77448.1"/>
    <property type="molecule type" value="Genomic_DNA"/>
</dbReference>
<dbReference type="Gene3D" id="3.30.1050.10">
    <property type="entry name" value="SCP2 sterol-binding domain"/>
    <property type="match status" value="1"/>
</dbReference>
<name>A0A3M8CP56_9BACL</name>
<dbReference type="SUPFAM" id="SSF55718">
    <property type="entry name" value="SCP-like"/>
    <property type="match status" value="1"/>
</dbReference>
<organism evidence="2 3">
    <name type="scientific">Brevibacillus panacihumi</name>
    <dbReference type="NCBI Taxonomy" id="497735"/>
    <lineage>
        <taxon>Bacteria</taxon>
        <taxon>Bacillati</taxon>
        <taxon>Bacillota</taxon>
        <taxon>Bacilli</taxon>
        <taxon>Bacillales</taxon>
        <taxon>Paenibacillaceae</taxon>
        <taxon>Brevibacillus</taxon>
    </lineage>
</organism>
<evidence type="ECO:0000313" key="3">
    <source>
        <dbReference type="Proteomes" id="UP000281915"/>
    </source>
</evidence>
<proteinExistence type="predicted"/>